<dbReference type="EMBL" id="BMAV01000494">
    <property type="protein sequence ID" value="GFY37803.1"/>
    <property type="molecule type" value="Genomic_DNA"/>
</dbReference>
<proteinExistence type="inferred from homology"/>
<dbReference type="Proteomes" id="UP000886998">
    <property type="component" value="Unassembled WGS sequence"/>
</dbReference>
<gene>
    <name evidence="3" type="primary">tiprl</name>
    <name evidence="3" type="ORF">TNIN_367762</name>
</gene>
<comment type="caution">
    <text evidence="3">The sequence shown here is derived from an EMBL/GenBank/DDBJ whole genome shotgun (WGS) entry which is preliminary data.</text>
</comment>
<dbReference type="PANTHER" id="PTHR21021">
    <property type="entry name" value="GAF/PUTATIVE CYTOSKELETAL PROTEIN"/>
    <property type="match status" value="1"/>
</dbReference>
<dbReference type="InterPro" id="IPR007303">
    <property type="entry name" value="TIP41-like"/>
</dbReference>
<evidence type="ECO:0000256" key="2">
    <source>
        <dbReference type="ARBA" id="ARBA00018951"/>
    </source>
</evidence>
<dbReference type="OrthoDB" id="10253878at2759"/>
<protein>
    <recommendedName>
        <fullName evidence="2">TIP41-like protein</fullName>
    </recommendedName>
</protein>
<dbReference type="InterPro" id="IPR051330">
    <property type="entry name" value="Phosphatase_reg/MetRdx"/>
</dbReference>
<comment type="similarity">
    <text evidence="1">Belongs to the TIP41 family.</text>
</comment>
<evidence type="ECO:0000313" key="4">
    <source>
        <dbReference type="Proteomes" id="UP000886998"/>
    </source>
</evidence>
<evidence type="ECO:0000313" key="3">
    <source>
        <dbReference type="EMBL" id="GFY37803.1"/>
    </source>
</evidence>
<accession>A0A8X7BNQ5</accession>
<evidence type="ECO:0000256" key="1">
    <source>
        <dbReference type="ARBA" id="ARBA00006658"/>
    </source>
</evidence>
<keyword evidence="4" id="KW-1185">Reference proteome</keyword>
<dbReference type="PANTHER" id="PTHR21021:SF16">
    <property type="entry name" value="TIP41-LIKE PROTEIN"/>
    <property type="match status" value="1"/>
</dbReference>
<dbReference type="AlphaFoldDB" id="A0A8X7BNQ5"/>
<dbReference type="GO" id="GO:0031929">
    <property type="term" value="P:TOR signaling"/>
    <property type="evidence" value="ECO:0007669"/>
    <property type="project" value="TreeGrafter"/>
</dbReference>
<sequence>MANVEVVKKSSFNFDPWVVIGKKSHILQSRCTQPLQCGLSDKENSPIYSTSLCDFCLFEKELKLPQLPEMTFASNCVRLEHDKGFGIEFNALDALKFVDSKNDVMKVAIAEAWQESRLDDSKIKDVVKPFDWTYGTHYKGTLFGNKEVYKITPTEERIDVEKLKVKSKILFYEDIILFEDELADNGTAQCSVKISALAASPDLERIMPDSFFILLRYFLRVDNLLVRIIDTRIYYEVGKNYLLREHMAKENKIKDLTVSSALLCNPQDLWDHLATASSEYDKIEF</sequence>
<organism evidence="3 4">
    <name type="scientific">Trichonephila inaurata madagascariensis</name>
    <dbReference type="NCBI Taxonomy" id="2747483"/>
    <lineage>
        <taxon>Eukaryota</taxon>
        <taxon>Metazoa</taxon>
        <taxon>Ecdysozoa</taxon>
        <taxon>Arthropoda</taxon>
        <taxon>Chelicerata</taxon>
        <taxon>Arachnida</taxon>
        <taxon>Araneae</taxon>
        <taxon>Araneomorphae</taxon>
        <taxon>Entelegynae</taxon>
        <taxon>Araneoidea</taxon>
        <taxon>Nephilidae</taxon>
        <taxon>Trichonephila</taxon>
        <taxon>Trichonephila inaurata</taxon>
    </lineage>
</organism>
<dbReference type="Pfam" id="PF04176">
    <property type="entry name" value="TIP41"/>
    <property type="match status" value="1"/>
</dbReference>
<name>A0A8X7BNQ5_9ARAC</name>
<reference evidence="3" key="1">
    <citation type="submission" date="2020-08" db="EMBL/GenBank/DDBJ databases">
        <title>Multicomponent nature underlies the extraordinary mechanical properties of spider dragline silk.</title>
        <authorList>
            <person name="Kono N."/>
            <person name="Nakamura H."/>
            <person name="Mori M."/>
            <person name="Yoshida Y."/>
            <person name="Ohtoshi R."/>
            <person name="Malay A.D."/>
            <person name="Moran D.A.P."/>
            <person name="Tomita M."/>
            <person name="Numata K."/>
            <person name="Arakawa K."/>
        </authorList>
    </citation>
    <scope>NUCLEOTIDE SEQUENCE</scope>
</reference>
<dbReference type="GO" id="GO:0005829">
    <property type="term" value="C:cytosol"/>
    <property type="evidence" value="ECO:0007669"/>
    <property type="project" value="TreeGrafter"/>
</dbReference>